<keyword evidence="2" id="KW-0238">DNA-binding</keyword>
<keyword evidence="1" id="KW-0805">Transcription regulation</keyword>
<reference evidence="6" key="1">
    <citation type="submission" date="2022-04" db="EMBL/GenBank/DDBJ databases">
        <title>Hymenobacter sp. isolated from the air.</title>
        <authorList>
            <person name="Won M."/>
            <person name="Lee C.-M."/>
            <person name="Woen H.-Y."/>
            <person name="Kwon S.-W."/>
        </authorList>
    </citation>
    <scope>NUCLEOTIDE SEQUENCE</scope>
    <source>
        <strain evidence="6">5420S-77</strain>
        <plasmid evidence="6">unnamed4</plasmid>
    </source>
</reference>
<dbReference type="PANTHER" id="PTHR43280:SF29">
    <property type="entry name" value="ARAC-FAMILY TRANSCRIPTIONAL REGULATOR"/>
    <property type="match status" value="1"/>
</dbReference>
<evidence type="ECO:0000259" key="5">
    <source>
        <dbReference type="PROSITE" id="PS01124"/>
    </source>
</evidence>
<evidence type="ECO:0000313" key="6">
    <source>
        <dbReference type="EMBL" id="UOQ69210.1"/>
    </source>
</evidence>
<feature type="transmembrane region" description="Helical" evidence="4">
    <location>
        <begin position="138"/>
        <end position="159"/>
    </location>
</feature>
<keyword evidence="7" id="KW-1185">Reference proteome</keyword>
<keyword evidence="4" id="KW-1133">Transmembrane helix</keyword>
<dbReference type="InterPro" id="IPR018060">
    <property type="entry name" value="HTH_AraC"/>
</dbReference>
<protein>
    <submittedName>
        <fullName evidence="6">Helix-turn-helix transcriptional regulator</fullName>
    </submittedName>
</protein>
<evidence type="ECO:0000256" key="2">
    <source>
        <dbReference type="ARBA" id="ARBA00023125"/>
    </source>
</evidence>
<evidence type="ECO:0000313" key="7">
    <source>
        <dbReference type="Proteomes" id="UP000830401"/>
    </source>
</evidence>
<organism evidence="6 7">
    <name type="scientific">Hymenobacter volaticus</name>
    <dbReference type="NCBI Taxonomy" id="2932254"/>
    <lineage>
        <taxon>Bacteria</taxon>
        <taxon>Pseudomonadati</taxon>
        <taxon>Bacteroidota</taxon>
        <taxon>Cytophagia</taxon>
        <taxon>Cytophagales</taxon>
        <taxon>Hymenobacteraceae</taxon>
        <taxon>Hymenobacter</taxon>
    </lineage>
</organism>
<evidence type="ECO:0000256" key="3">
    <source>
        <dbReference type="ARBA" id="ARBA00023163"/>
    </source>
</evidence>
<keyword evidence="6" id="KW-0614">Plasmid</keyword>
<name>A0ABY4GE79_9BACT</name>
<dbReference type="PANTHER" id="PTHR43280">
    <property type="entry name" value="ARAC-FAMILY TRANSCRIPTIONAL REGULATOR"/>
    <property type="match status" value="1"/>
</dbReference>
<dbReference type="InterPro" id="IPR018062">
    <property type="entry name" value="HTH_AraC-typ_CS"/>
</dbReference>
<accession>A0ABY4GE79</accession>
<dbReference type="EMBL" id="CP095065">
    <property type="protein sequence ID" value="UOQ69210.1"/>
    <property type="molecule type" value="Genomic_DNA"/>
</dbReference>
<dbReference type="Proteomes" id="UP000830401">
    <property type="component" value="Plasmid unnamed4"/>
</dbReference>
<dbReference type="PROSITE" id="PS00041">
    <property type="entry name" value="HTH_ARAC_FAMILY_1"/>
    <property type="match status" value="1"/>
</dbReference>
<feature type="transmembrane region" description="Helical" evidence="4">
    <location>
        <begin position="72"/>
        <end position="92"/>
    </location>
</feature>
<feature type="transmembrane region" description="Helical" evidence="4">
    <location>
        <begin position="38"/>
        <end position="60"/>
    </location>
</feature>
<feature type="transmembrane region" description="Helical" evidence="4">
    <location>
        <begin position="99"/>
        <end position="118"/>
    </location>
</feature>
<feature type="transmembrane region" description="Helical" evidence="4">
    <location>
        <begin position="6"/>
        <end position="26"/>
    </location>
</feature>
<feature type="transmembrane region" description="Helical" evidence="4">
    <location>
        <begin position="180"/>
        <end position="197"/>
    </location>
</feature>
<dbReference type="PROSITE" id="PS01124">
    <property type="entry name" value="HTH_ARAC_FAMILY_2"/>
    <property type="match status" value="1"/>
</dbReference>
<dbReference type="InterPro" id="IPR009057">
    <property type="entry name" value="Homeodomain-like_sf"/>
</dbReference>
<proteinExistence type="predicted"/>
<dbReference type="SUPFAM" id="SSF46689">
    <property type="entry name" value="Homeodomain-like"/>
    <property type="match status" value="1"/>
</dbReference>
<dbReference type="InterPro" id="IPR020449">
    <property type="entry name" value="Tscrpt_reg_AraC-type_HTH"/>
</dbReference>
<keyword evidence="4" id="KW-0812">Transmembrane</keyword>
<feature type="domain" description="HTH araC/xylS-type" evidence="5">
    <location>
        <begin position="276"/>
        <end position="380"/>
    </location>
</feature>
<dbReference type="PRINTS" id="PR00032">
    <property type="entry name" value="HTHARAC"/>
</dbReference>
<dbReference type="RefSeq" id="WP_245126964.1">
    <property type="nucleotide sequence ID" value="NZ_CP095065.1"/>
</dbReference>
<gene>
    <name evidence="6" type="ORF">MUN86_27540</name>
</gene>
<dbReference type="Gene3D" id="1.10.10.60">
    <property type="entry name" value="Homeodomain-like"/>
    <property type="match status" value="2"/>
</dbReference>
<dbReference type="Pfam" id="PF12833">
    <property type="entry name" value="HTH_18"/>
    <property type="match status" value="1"/>
</dbReference>
<geneLocation type="plasmid" evidence="6 7">
    <name>unnamed4</name>
</geneLocation>
<evidence type="ECO:0000256" key="4">
    <source>
        <dbReference type="SAM" id="Phobius"/>
    </source>
</evidence>
<feature type="transmembrane region" description="Helical" evidence="4">
    <location>
        <begin position="209"/>
        <end position="230"/>
    </location>
</feature>
<sequence>MDANSFLPTISLLAVFISILLAVFLLTVKTQNRLPNGLFACFLLLNALDLSSWFVNAFLLRYPTVLLFKTTLNALINPLFYLYVVAVCYTDFKLRAKHLLHFLPFALVSGLLLPRFYLADTGAKLAFLQHYSQMPEATVSRLVGQLQFIFYLLAVFRTLRRYQRTYVENYADAANRTYRWLFRLTSILAALHLVILVKEVLRYTGHPHVLAGLELWVALNATGVLSWFVLQALYQPTLFRSIDASLPTVAGLLAEQRAPALTPEPTVPPEIEDKISRLRTYMAQAEPYLDPSLTVQDLARQLQLPGRELSLLINHHLDQHFFDFVNEYRIEKACQLLKDPTHQSMTVLEILYAVGFNSKSSFNTAFKKQTGLTPTQYRATS</sequence>
<dbReference type="SMART" id="SM00342">
    <property type="entry name" value="HTH_ARAC"/>
    <property type="match status" value="1"/>
</dbReference>
<keyword evidence="4" id="KW-0472">Membrane</keyword>
<keyword evidence="3" id="KW-0804">Transcription</keyword>
<evidence type="ECO:0000256" key="1">
    <source>
        <dbReference type="ARBA" id="ARBA00023015"/>
    </source>
</evidence>